<evidence type="ECO:0000313" key="20">
    <source>
        <dbReference type="Proteomes" id="UP000195871"/>
    </source>
</evidence>
<reference evidence="16" key="4">
    <citation type="submission" date="2017-01" db="EMBL/GenBank/DDBJ databases">
        <authorList>
            <person name="Mah S.A."/>
            <person name="Swanson W.J."/>
            <person name="Moy G.W."/>
            <person name="Vacquier V.D."/>
        </authorList>
    </citation>
    <scope>NUCLEOTIDE SEQUENCE [LARGE SCALE GENOMIC DNA]</scope>
    <source>
        <strain evidence="16">129</strain>
    </source>
</reference>
<evidence type="ECO:0000313" key="16">
    <source>
        <dbReference type="EMBL" id="ONH72199.1"/>
    </source>
</evidence>
<dbReference type="PANTHER" id="PTHR11644">
    <property type="entry name" value="CYTIDINE DEAMINASE"/>
    <property type="match status" value="1"/>
</dbReference>
<comment type="caution">
    <text evidence="15">The sequence shown here is derived from an EMBL/GenBank/DDBJ whole genome shotgun (WGS) entry which is preliminary data.</text>
</comment>
<comment type="catalytic activity">
    <reaction evidence="9 13">
        <text>cytidine + H2O + H(+) = uridine + NH4(+)</text>
        <dbReference type="Rhea" id="RHEA:16069"/>
        <dbReference type="ChEBI" id="CHEBI:15377"/>
        <dbReference type="ChEBI" id="CHEBI:15378"/>
        <dbReference type="ChEBI" id="CHEBI:16704"/>
        <dbReference type="ChEBI" id="CHEBI:17562"/>
        <dbReference type="ChEBI" id="CHEBI:28938"/>
        <dbReference type="EC" id="3.5.4.5"/>
    </reaction>
</comment>
<dbReference type="EMBL" id="MQVM01000023">
    <property type="protein sequence ID" value="ONH72199.1"/>
    <property type="molecule type" value="Genomic_DNA"/>
</dbReference>
<dbReference type="PANTHER" id="PTHR11644:SF2">
    <property type="entry name" value="CYTIDINE DEAMINASE"/>
    <property type="match status" value="1"/>
</dbReference>
<evidence type="ECO:0000313" key="17">
    <source>
        <dbReference type="EMBL" id="OUT21679.1"/>
    </source>
</evidence>
<feature type="binding site" evidence="12">
    <location>
        <position position="95"/>
    </location>
    <ligand>
        <name>Zn(2+)</name>
        <dbReference type="ChEBI" id="CHEBI:29105"/>
        <note>catalytic</note>
    </ligand>
</feature>
<evidence type="ECO:0000256" key="10">
    <source>
        <dbReference type="PIRSR" id="PIRSR606262-1"/>
    </source>
</evidence>
<evidence type="ECO:0000313" key="18">
    <source>
        <dbReference type="Proteomes" id="UP000029867"/>
    </source>
</evidence>
<evidence type="ECO:0000256" key="6">
    <source>
        <dbReference type="ARBA" id="ARBA00022801"/>
    </source>
</evidence>
<feature type="binding site" evidence="12">
    <location>
        <position position="62"/>
    </location>
    <ligand>
        <name>Zn(2+)</name>
        <dbReference type="ChEBI" id="CHEBI:29105"/>
        <note>catalytic</note>
    </ligand>
</feature>
<keyword evidence="5 12" id="KW-0479">Metal-binding</keyword>
<comment type="catalytic activity">
    <reaction evidence="13">
        <text>2'-deoxycytidine + H2O + H(+) = 2'-deoxyuridine + NH4(+)</text>
        <dbReference type="Rhea" id="RHEA:13433"/>
        <dbReference type="ChEBI" id="CHEBI:15377"/>
        <dbReference type="ChEBI" id="CHEBI:15378"/>
        <dbReference type="ChEBI" id="CHEBI:15698"/>
        <dbReference type="ChEBI" id="CHEBI:16450"/>
        <dbReference type="ChEBI" id="CHEBI:28938"/>
        <dbReference type="EC" id="3.5.4.5"/>
    </reaction>
</comment>
<dbReference type="eggNOG" id="KOG0833">
    <property type="taxonomic scope" value="Eukaryota"/>
</dbReference>
<dbReference type="Proteomes" id="UP000195871">
    <property type="component" value="Unassembled WGS sequence"/>
</dbReference>
<feature type="domain" description="CMP/dCMP-type deaminase" evidence="14">
    <location>
        <begin position="10"/>
        <end position="146"/>
    </location>
</feature>
<evidence type="ECO:0000256" key="11">
    <source>
        <dbReference type="PIRSR" id="PIRSR606262-2"/>
    </source>
</evidence>
<proteinExistence type="inferred from homology"/>
<dbReference type="EC" id="3.5.4.5" evidence="4 13"/>
<dbReference type="Proteomes" id="UP000029867">
    <property type="component" value="Unassembled WGS sequence"/>
</dbReference>
<evidence type="ECO:0000259" key="14">
    <source>
        <dbReference type="PROSITE" id="PS51747"/>
    </source>
</evidence>
<dbReference type="InterPro" id="IPR016192">
    <property type="entry name" value="APOBEC/CMP_deaminase_Zn-bd"/>
</dbReference>
<evidence type="ECO:0000256" key="2">
    <source>
        <dbReference type="ARBA" id="ARBA00003949"/>
    </source>
</evidence>
<dbReference type="InterPro" id="IPR002125">
    <property type="entry name" value="CMP_dCMP_dom"/>
</dbReference>
<dbReference type="Proteomes" id="UP000189274">
    <property type="component" value="Unassembled WGS sequence"/>
</dbReference>
<evidence type="ECO:0000256" key="3">
    <source>
        <dbReference type="ARBA" id="ARBA00006576"/>
    </source>
</evidence>
<dbReference type="FunFam" id="3.40.140.10:FF:000008">
    <property type="entry name" value="Cytidine deaminase"/>
    <property type="match status" value="1"/>
</dbReference>
<dbReference type="EMBL" id="NHMM01000004">
    <property type="protein sequence ID" value="OUT21679.1"/>
    <property type="molecule type" value="Genomic_DNA"/>
</dbReference>
<evidence type="ECO:0000256" key="12">
    <source>
        <dbReference type="PIRSR" id="PIRSR606262-3"/>
    </source>
</evidence>
<dbReference type="Gene3D" id="3.40.140.10">
    <property type="entry name" value="Cytidine Deaminase, domain 2"/>
    <property type="match status" value="1"/>
</dbReference>
<evidence type="ECO:0000256" key="9">
    <source>
        <dbReference type="ARBA" id="ARBA00049558"/>
    </source>
</evidence>
<gene>
    <name evidence="16" type="ORF">BOH78_3923</name>
    <name evidence="17" type="ORF">CAS74_002647</name>
    <name evidence="15" type="ORF">JL09_g4580</name>
</gene>
<evidence type="ECO:0000256" key="8">
    <source>
        <dbReference type="ARBA" id="ARBA00032005"/>
    </source>
</evidence>
<evidence type="ECO:0000256" key="7">
    <source>
        <dbReference type="ARBA" id="ARBA00022833"/>
    </source>
</evidence>
<evidence type="ECO:0000313" key="19">
    <source>
        <dbReference type="Proteomes" id="UP000189274"/>
    </source>
</evidence>
<feature type="active site" description="Proton donor" evidence="10">
    <location>
        <position position="64"/>
    </location>
</feature>
<reference evidence="15" key="2">
    <citation type="submission" date="2014-08" db="EMBL/GenBank/DDBJ databases">
        <title>Exploiting Issatchenkia orientalis SD108 for Succinic Acid Production.</title>
        <authorList>
            <person name="Xiao H."/>
            <person name="Shao Z."/>
            <person name="Jiang Y."/>
            <person name="Dole S."/>
            <person name="Zhao H."/>
        </authorList>
    </citation>
    <scope>NUCLEOTIDE SEQUENCE [LARGE SCALE GENOMIC DNA]</scope>
    <source>
        <strain evidence="15">SD108</strain>
    </source>
</reference>
<dbReference type="NCBIfam" id="NF004064">
    <property type="entry name" value="PRK05578.1"/>
    <property type="match status" value="1"/>
</dbReference>
<feature type="binding site" evidence="11">
    <location>
        <begin position="51"/>
        <end position="57"/>
    </location>
    <ligand>
        <name>substrate</name>
    </ligand>
</feature>
<keyword evidence="7 12" id="KW-0862">Zinc</keyword>
<reference evidence="18" key="1">
    <citation type="journal article" date="2014" name="Microb. Cell Fact.">
        <title>Exploiting Issatchenkia orientalis SD108 for succinic acid production.</title>
        <authorList>
            <person name="Xiao H."/>
            <person name="Shao Z."/>
            <person name="Jiang Y."/>
            <person name="Dole S."/>
            <person name="Zhao H."/>
        </authorList>
    </citation>
    <scope>NUCLEOTIDE SEQUENCE [LARGE SCALE GENOMIC DNA]</scope>
    <source>
        <strain evidence="18">SD108</strain>
    </source>
</reference>
<dbReference type="InterPro" id="IPR050202">
    <property type="entry name" value="Cyt/Deoxycyt_deaminase"/>
</dbReference>
<comment type="similarity">
    <text evidence="3 13">Belongs to the cytidine and deoxycytidylate deaminase family.</text>
</comment>
<dbReference type="CDD" id="cd01283">
    <property type="entry name" value="cytidine_deaminase"/>
    <property type="match status" value="1"/>
</dbReference>
<reference evidence="19" key="3">
    <citation type="journal article" date="2017" name="Genome Announc.">
        <title>Genome sequences of Cyberlindnera fabianii 65, Pichia kudriavzevii 129, and Saccharomyces cerevisiae 131 isolated from fermented masau fruits in Zimbabwe.</title>
        <authorList>
            <person name="van Rijswijck I.M.H."/>
            <person name="Derks M.F.L."/>
            <person name="Abee T."/>
            <person name="de Ridder D."/>
            <person name="Smid E.J."/>
        </authorList>
    </citation>
    <scope>NUCLEOTIDE SEQUENCE [LARGE SCALE GENOMIC DNA]</scope>
    <source>
        <strain evidence="19">129</strain>
    </source>
</reference>
<dbReference type="AlphaFoldDB" id="A0A099NWC9"/>
<dbReference type="Pfam" id="PF00383">
    <property type="entry name" value="dCMP_cyt_deam_1"/>
    <property type="match status" value="1"/>
</dbReference>
<reference evidence="17 20" key="5">
    <citation type="submission" date="2017-05" db="EMBL/GenBank/DDBJ databases">
        <title>The Genome Sequence of Candida krusei Ckrusei653.</title>
        <authorList>
            <person name="Cuomo C."/>
            <person name="Forche A."/>
            <person name="Young S."/>
            <person name="Abouelleil A."/>
            <person name="Cao P."/>
            <person name="Chapman S."/>
            <person name="Cusick C."/>
            <person name="Shea T."/>
            <person name="Nusbaum C."/>
            <person name="Birren B."/>
        </authorList>
    </citation>
    <scope>NUCLEOTIDE SEQUENCE [LARGE SCALE GENOMIC DNA]</scope>
    <source>
        <strain evidence="17 20">Ckrusei653</strain>
    </source>
</reference>
<protein>
    <recommendedName>
        <fullName evidence="4 13">Cytidine deaminase</fullName>
        <ecNumber evidence="4 13">3.5.4.5</ecNumber>
    </recommendedName>
    <alternativeName>
        <fullName evidence="8 13">Cytidine aminohydrolase</fullName>
    </alternativeName>
</protein>
<organism evidence="15 18">
    <name type="scientific">Pichia kudriavzevii</name>
    <name type="common">Yeast</name>
    <name type="synonym">Issatchenkia orientalis</name>
    <dbReference type="NCBI Taxonomy" id="4909"/>
    <lineage>
        <taxon>Eukaryota</taxon>
        <taxon>Fungi</taxon>
        <taxon>Dikarya</taxon>
        <taxon>Ascomycota</taxon>
        <taxon>Saccharomycotina</taxon>
        <taxon>Pichiomycetes</taxon>
        <taxon>Pichiales</taxon>
        <taxon>Pichiaceae</taxon>
        <taxon>Pichia</taxon>
    </lineage>
</organism>
<dbReference type="NCBIfam" id="TIGR01354">
    <property type="entry name" value="cyt_deam_tetra"/>
    <property type="match status" value="1"/>
</dbReference>
<evidence type="ECO:0000256" key="4">
    <source>
        <dbReference type="ARBA" id="ARBA00012783"/>
    </source>
</evidence>
<dbReference type="InterPro" id="IPR016193">
    <property type="entry name" value="Cytidine_deaminase-like"/>
</dbReference>
<evidence type="ECO:0000256" key="5">
    <source>
        <dbReference type="ARBA" id="ARBA00022723"/>
    </source>
</evidence>
<dbReference type="GO" id="GO:0008270">
    <property type="term" value="F:zinc ion binding"/>
    <property type="evidence" value="ECO:0007669"/>
    <property type="project" value="UniProtKB-UniRule"/>
</dbReference>
<dbReference type="InterPro" id="IPR006262">
    <property type="entry name" value="Cyt_deam_tetra"/>
</dbReference>
<dbReference type="GO" id="GO:0055086">
    <property type="term" value="P:nucleobase-containing small molecule metabolic process"/>
    <property type="evidence" value="ECO:0007669"/>
    <property type="project" value="UniProtKB-ARBA"/>
</dbReference>
<dbReference type="GO" id="GO:0042802">
    <property type="term" value="F:identical protein binding"/>
    <property type="evidence" value="ECO:0007669"/>
    <property type="project" value="UniProtKB-ARBA"/>
</dbReference>
<comment type="cofactor">
    <cofactor evidence="1 12 13">
        <name>Zn(2+)</name>
        <dbReference type="ChEBI" id="CHEBI:29105"/>
    </cofactor>
</comment>
<comment type="function">
    <text evidence="2 13">This enzyme scavenges exogenous and endogenous cytidine and 2'-deoxycytidine for UMP synthesis.</text>
</comment>
<dbReference type="SUPFAM" id="SSF53927">
    <property type="entry name" value="Cytidine deaminase-like"/>
    <property type="match status" value="1"/>
</dbReference>
<feature type="binding site" evidence="12">
    <location>
        <position position="98"/>
    </location>
    <ligand>
        <name>Zn(2+)</name>
        <dbReference type="ChEBI" id="CHEBI:29105"/>
        <note>catalytic</note>
    </ligand>
</feature>
<dbReference type="HOGENOM" id="CLU_097262_2_2_1"/>
<dbReference type="EMBL" id="JQFK01000092">
    <property type="protein sequence ID" value="KGK36269.1"/>
    <property type="molecule type" value="Genomic_DNA"/>
</dbReference>
<sequence>MSAESLVTKEEYELLKTTVLKAQEIAYCPYSKFRVGCAILAESGKLYTGCNVENAAYTAGICAERTAMSKAVSEGDRVFKAIAIVTDSPTCSSPCGVCRQFIREFSGANQIGKKKLQLPIIMFNNDTSKSIIKTLDELLPNSFGPEDLGF</sequence>
<name>A0A099NWC9_PICKU</name>
<evidence type="ECO:0000256" key="1">
    <source>
        <dbReference type="ARBA" id="ARBA00001947"/>
    </source>
</evidence>
<dbReference type="PROSITE" id="PS51747">
    <property type="entry name" value="CYT_DCMP_DEAMINASES_2"/>
    <property type="match status" value="1"/>
</dbReference>
<dbReference type="PROSITE" id="PS00903">
    <property type="entry name" value="CYT_DCMP_DEAMINASES_1"/>
    <property type="match status" value="1"/>
</dbReference>
<evidence type="ECO:0000256" key="13">
    <source>
        <dbReference type="RuleBase" id="RU364006"/>
    </source>
</evidence>
<accession>A0A099NWC9</accession>
<dbReference type="GO" id="GO:0004126">
    <property type="term" value="F:cytidine deaminase activity"/>
    <property type="evidence" value="ECO:0007669"/>
    <property type="project" value="UniProtKB-UniRule"/>
</dbReference>
<dbReference type="GO" id="GO:0072527">
    <property type="term" value="P:pyrimidine-containing compound metabolic process"/>
    <property type="evidence" value="ECO:0007669"/>
    <property type="project" value="UniProtKB-ARBA"/>
</dbReference>
<dbReference type="VEuPathDB" id="FungiDB:C5L36_0E05860"/>
<evidence type="ECO:0000313" key="15">
    <source>
        <dbReference type="EMBL" id="KGK36269.1"/>
    </source>
</evidence>
<dbReference type="GO" id="GO:0005829">
    <property type="term" value="C:cytosol"/>
    <property type="evidence" value="ECO:0007669"/>
    <property type="project" value="TreeGrafter"/>
</dbReference>
<keyword evidence="6 13" id="KW-0378">Hydrolase</keyword>